<dbReference type="Proteomes" id="UP001497382">
    <property type="component" value="Unassembled WGS sequence"/>
</dbReference>
<evidence type="ECO:0000313" key="2">
    <source>
        <dbReference type="Proteomes" id="UP001497382"/>
    </source>
</evidence>
<protein>
    <submittedName>
        <fullName evidence="1">Uncharacterized protein</fullName>
    </submittedName>
</protein>
<sequence length="58" mass="6400">MPEFLSLKLHVYQLDLPVPGLAFSESVGEARSLDQESSATCISKASSINFIIKLDKQF</sequence>
<gene>
    <name evidence="1" type="ORF">LARSCL_LOCUS16437</name>
</gene>
<reference evidence="1 2" key="1">
    <citation type="submission" date="2024-04" db="EMBL/GenBank/DDBJ databases">
        <authorList>
            <person name="Rising A."/>
            <person name="Reimegard J."/>
            <person name="Sonavane S."/>
            <person name="Akerstrom W."/>
            <person name="Nylinder S."/>
            <person name="Hedman E."/>
            <person name="Kallberg Y."/>
        </authorList>
    </citation>
    <scope>NUCLEOTIDE SEQUENCE [LARGE SCALE GENOMIC DNA]</scope>
</reference>
<name>A0AAV2B376_9ARAC</name>
<proteinExistence type="predicted"/>
<evidence type="ECO:0000313" key="1">
    <source>
        <dbReference type="EMBL" id="CAL1290360.1"/>
    </source>
</evidence>
<accession>A0AAV2B376</accession>
<comment type="caution">
    <text evidence="1">The sequence shown here is derived from an EMBL/GenBank/DDBJ whole genome shotgun (WGS) entry which is preliminary data.</text>
</comment>
<keyword evidence="2" id="KW-1185">Reference proteome</keyword>
<dbReference type="AlphaFoldDB" id="A0AAV2B376"/>
<organism evidence="1 2">
    <name type="scientific">Larinioides sclopetarius</name>
    <dbReference type="NCBI Taxonomy" id="280406"/>
    <lineage>
        <taxon>Eukaryota</taxon>
        <taxon>Metazoa</taxon>
        <taxon>Ecdysozoa</taxon>
        <taxon>Arthropoda</taxon>
        <taxon>Chelicerata</taxon>
        <taxon>Arachnida</taxon>
        <taxon>Araneae</taxon>
        <taxon>Araneomorphae</taxon>
        <taxon>Entelegynae</taxon>
        <taxon>Araneoidea</taxon>
        <taxon>Araneidae</taxon>
        <taxon>Larinioides</taxon>
    </lineage>
</organism>
<dbReference type="EMBL" id="CAXIEN010000263">
    <property type="protein sequence ID" value="CAL1290360.1"/>
    <property type="molecule type" value="Genomic_DNA"/>
</dbReference>